<proteinExistence type="predicted"/>
<dbReference type="PANTHER" id="PTHR13356:SF8">
    <property type="entry name" value="REPLICATION PROTEIN A"/>
    <property type="match status" value="1"/>
</dbReference>
<dbReference type="GO" id="GO:0003677">
    <property type="term" value="F:DNA binding"/>
    <property type="evidence" value="ECO:0007669"/>
    <property type="project" value="UniProtKB-KW"/>
</dbReference>
<dbReference type="AlphaFoldDB" id="A0A1H8WCU5"/>
<dbReference type="Proteomes" id="UP000198775">
    <property type="component" value="Unassembled WGS sequence"/>
</dbReference>
<dbReference type="GO" id="GO:0010212">
    <property type="term" value="P:response to ionizing radiation"/>
    <property type="evidence" value="ECO:0007669"/>
    <property type="project" value="TreeGrafter"/>
</dbReference>
<dbReference type="Gene3D" id="2.40.50.140">
    <property type="entry name" value="Nucleic acid-binding proteins"/>
    <property type="match status" value="1"/>
</dbReference>
<dbReference type="GO" id="GO:0000724">
    <property type="term" value="P:double-strand break repair via homologous recombination"/>
    <property type="evidence" value="ECO:0007669"/>
    <property type="project" value="TreeGrafter"/>
</dbReference>
<reference evidence="3" key="1">
    <citation type="submission" date="2016-10" db="EMBL/GenBank/DDBJ databases">
        <authorList>
            <person name="Varghese N."/>
            <person name="Submissions S."/>
        </authorList>
    </citation>
    <scope>NUCLEOTIDE SEQUENCE [LARGE SCALE GENOMIC DNA]</scope>
    <source>
        <strain evidence="3">IBRC-M 10043</strain>
    </source>
</reference>
<sequence length="316" mass="34577">MSVTEEAETIVEQFNNHGAEIEQADVQSRLVELVEEYKVPLEEAVNSVESQLFEETPVAEGEYYGDSESELLEMGNLAQYGDEYWGDARVQVVELWEPNSDAVGQVGLVGDETGTAKFTAWAKSDLPTLEEGESYLLENVVTDEYRGNYSFKLNGATDVTHLDETVEVGDQSVSIDGMLVDIQDGSGLIRRCSEDDCSRTLRNGRCSEHGEVEGEFDMRIKGVIDDGQTAYDVVVGRELTEELGGISVSEAKQIAMDSLDTEVISDQLEAKLIGRYVEVEAAPIGDTHVANEISIADPSGLEDALERAEAMQAQQS</sequence>
<keyword evidence="3" id="KW-1185">Reference proteome</keyword>
<accession>A0A1H8WCU5</accession>
<keyword evidence="1" id="KW-0238">DNA-binding</keyword>
<dbReference type="SUPFAM" id="SSF50249">
    <property type="entry name" value="Nucleic acid-binding proteins"/>
    <property type="match status" value="2"/>
</dbReference>
<gene>
    <name evidence="2" type="ORF">SAMN05216388_105511</name>
</gene>
<dbReference type="RefSeq" id="WP_092664722.1">
    <property type="nucleotide sequence ID" value="NZ_FOCX01000055.1"/>
</dbReference>
<dbReference type="CDD" id="cd04491">
    <property type="entry name" value="SoSSB_OBF"/>
    <property type="match status" value="1"/>
</dbReference>
<dbReference type="NCBIfam" id="NF005553">
    <property type="entry name" value="PRK07217.1"/>
    <property type="match status" value="1"/>
</dbReference>
<dbReference type="FunFam" id="2.40.50.140:FF:000301">
    <property type="entry name" value="Replication protein A"/>
    <property type="match status" value="1"/>
</dbReference>
<dbReference type="EMBL" id="FOCX01000055">
    <property type="protein sequence ID" value="SEP25460.1"/>
    <property type="molecule type" value="Genomic_DNA"/>
</dbReference>
<name>A0A1H8WCU5_9EURY</name>
<dbReference type="PANTHER" id="PTHR13356">
    <property type="entry name" value="OB FOLD NUCLEIC ACID BINDING PROTEIN-RELATED"/>
    <property type="match status" value="1"/>
</dbReference>
<organism evidence="2 3">
    <name type="scientific">Halorientalis persicus</name>
    <dbReference type="NCBI Taxonomy" id="1367881"/>
    <lineage>
        <taxon>Archaea</taxon>
        <taxon>Methanobacteriati</taxon>
        <taxon>Methanobacteriota</taxon>
        <taxon>Stenosarchaea group</taxon>
        <taxon>Halobacteria</taxon>
        <taxon>Halobacteriales</taxon>
        <taxon>Haloarculaceae</taxon>
        <taxon>Halorientalis</taxon>
    </lineage>
</organism>
<dbReference type="InterPro" id="IPR051231">
    <property type="entry name" value="SOSS-B"/>
</dbReference>
<dbReference type="OrthoDB" id="335252at2157"/>
<protein>
    <submittedName>
        <fullName evidence="2">Replication factor A1</fullName>
    </submittedName>
</protein>
<evidence type="ECO:0000256" key="1">
    <source>
        <dbReference type="ARBA" id="ARBA00023125"/>
    </source>
</evidence>
<evidence type="ECO:0000313" key="2">
    <source>
        <dbReference type="EMBL" id="SEP25460.1"/>
    </source>
</evidence>
<dbReference type="InterPro" id="IPR012340">
    <property type="entry name" value="NA-bd_OB-fold"/>
</dbReference>
<evidence type="ECO:0000313" key="3">
    <source>
        <dbReference type="Proteomes" id="UP000198775"/>
    </source>
</evidence>